<evidence type="ECO:0000256" key="3">
    <source>
        <dbReference type="SAM" id="SignalP"/>
    </source>
</evidence>
<sequence>MFSFAHNKKHLLIAALFVCSLAFTALSAPQYAHAQTPAAQPAATTGTAATPTATAPAAATTESPKETGGGVGSFLGNLVLSLGGAIAGLGGWLLDGAIDKFVIHIADGLHANEPLGKAISTLWTVVRDIVNLVFIFGFVYIGIRTIIDPSRAQTKSFLSQLVVAALLVNFSLFFVKFVIDIANVTSLEIYNLIGGGQGNIAAQFAAHVGVPDWFTAKDPEQLAQLSGETALVYYIMAALFLIIAGFTFAAGAFLLVSRYIVLILLMIFSPLIFAAMVFPQLGKIGGGLMGRLINYAFMAPAYLFLLYLSLSVVVAASPSKATSIRDVFAGGINGSSTNGDISIILVFFIGIGLLIASLQAAKALGVAGSQQTLKFGNYLRGQAQSFVGRNTVGRAGDMALKAYEKVDAKATSSKTGRFLRGAVSVASVGVLSDRSVRTGLQKTSGAKFGGTTSFTDAKKYDEDLSKRRSGLRAEMQREKDIEKGIGLANTDLSKLSEDEKKVHSEDMQKMVDAIEDLTADQMKDLELNILTNEDVAVHLSMKQIEGLEKTGKYSDAQIESIKDAKKAGTRAIALNTNGRGEMKVGGRTQQERLVKQNVNDVGALHVSIFKARDMARYLTPAMVEARMQRGITEQDLFDPNEKDPDQVGIRQSLNTYLNDTDTPQSVIQQWAKWKEKSPVYAARLNLDIPDSSTNN</sequence>
<keyword evidence="2" id="KW-1133">Transmembrane helix</keyword>
<feature type="transmembrane region" description="Helical" evidence="2">
    <location>
        <begin position="293"/>
        <end position="316"/>
    </location>
</feature>
<dbReference type="EMBL" id="PFBI01000006">
    <property type="protein sequence ID" value="PIR84606.1"/>
    <property type="molecule type" value="Genomic_DNA"/>
</dbReference>
<feature type="transmembrane region" description="Helical" evidence="2">
    <location>
        <begin position="159"/>
        <end position="179"/>
    </location>
</feature>
<dbReference type="AlphaFoldDB" id="A0A2H0UFZ7"/>
<keyword evidence="3" id="KW-0732">Signal</keyword>
<comment type="caution">
    <text evidence="4">The sequence shown here is derived from an EMBL/GenBank/DDBJ whole genome shotgun (WGS) entry which is preliminary data.</text>
</comment>
<dbReference type="Proteomes" id="UP000229344">
    <property type="component" value="Unassembled WGS sequence"/>
</dbReference>
<protein>
    <recommendedName>
        <fullName evidence="6">Type IV secretion system protein</fullName>
    </recommendedName>
</protein>
<feature type="signal peptide" evidence="3">
    <location>
        <begin position="1"/>
        <end position="34"/>
    </location>
</feature>
<evidence type="ECO:0000256" key="1">
    <source>
        <dbReference type="SAM" id="MobiDB-lite"/>
    </source>
</evidence>
<feature type="transmembrane region" description="Helical" evidence="2">
    <location>
        <begin position="341"/>
        <end position="361"/>
    </location>
</feature>
<feature type="transmembrane region" description="Helical" evidence="2">
    <location>
        <begin position="259"/>
        <end position="281"/>
    </location>
</feature>
<evidence type="ECO:0000313" key="5">
    <source>
        <dbReference type="Proteomes" id="UP000229344"/>
    </source>
</evidence>
<reference evidence="5" key="1">
    <citation type="submission" date="2017-09" db="EMBL/GenBank/DDBJ databases">
        <title>Depth-based differentiation of microbial function through sediment-hosted aquifers and enrichment of novel symbionts in the deep terrestrial subsurface.</title>
        <authorList>
            <person name="Probst A.J."/>
            <person name="Ladd B."/>
            <person name="Jarett J.K."/>
            <person name="Geller-Mcgrath D.E."/>
            <person name="Sieber C.M.K."/>
            <person name="Emerson J.B."/>
            <person name="Anantharaman K."/>
            <person name="Thomas B.C."/>
            <person name="Malmstrom R."/>
            <person name="Stieglmeier M."/>
            <person name="Klingl A."/>
            <person name="Woyke T."/>
            <person name="Ryan C.M."/>
            <person name="Banfield J.F."/>
        </authorList>
    </citation>
    <scope>NUCLEOTIDE SEQUENCE [LARGE SCALE GENOMIC DNA]</scope>
</reference>
<feature type="transmembrane region" description="Helical" evidence="2">
    <location>
        <begin position="231"/>
        <end position="253"/>
    </location>
</feature>
<evidence type="ECO:0000256" key="2">
    <source>
        <dbReference type="SAM" id="Phobius"/>
    </source>
</evidence>
<gene>
    <name evidence="4" type="ORF">COU16_03470</name>
</gene>
<feature type="transmembrane region" description="Helical" evidence="2">
    <location>
        <begin position="74"/>
        <end position="94"/>
    </location>
</feature>
<evidence type="ECO:0000313" key="4">
    <source>
        <dbReference type="EMBL" id="PIR84606.1"/>
    </source>
</evidence>
<organism evidence="4 5">
    <name type="scientific">Candidatus Kaiserbacteria bacterium CG10_big_fil_rev_8_21_14_0_10_47_16</name>
    <dbReference type="NCBI Taxonomy" id="1974608"/>
    <lineage>
        <taxon>Bacteria</taxon>
        <taxon>Candidatus Kaiseribacteriota</taxon>
    </lineage>
</organism>
<proteinExistence type="predicted"/>
<feature type="region of interest" description="Disordered" evidence="1">
    <location>
        <begin position="42"/>
        <end position="67"/>
    </location>
</feature>
<feature type="chain" id="PRO_5013755911" description="Type IV secretion system protein" evidence="3">
    <location>
        <begin position="35"/>
        <end position="695"/>
    </location>
</feature>
<feature type="transmembrane region" description="Helical" evidence="2">
    <location>
        <begin position="129"/>
        <end position="147"/>
    </location>
</feature>
<evidence type="ECO:0008006" key="6">
    <source>
        <dbReference type="Google" id="ProtNLM"/>
    </source>
</evidence>
<feature type="compositionally biased region" description="Low complexity" evidence="1">
    <location>
        <begin position="42"/>
        <end position="61"/>
    </location>
</feature>
<name>A0A2H0UFZ7_9BACT</name>
<keyword evidence="2" id="KW-0472">Membrane</keyword>
<keyword evidence="2" id="KW-0812">Transmembrane</keyword>
<accession>A0A2H0UFZ7</accession>